<dbReference type="VEuPathDB" id="FungiDB:BD410DRAFT_800866"/>
<evidence type="ECO:0000259" key="2">
    <source>
        <dbReference type="SMART" id="SM00944"/>
    </source>
</evidence>
<keyword evidence="4" id="KW-1185">Reference proteome</keyword>
<evidence type="ECO:0000256" key="1">
    <source>
        <dbReference type="SAM" id="SignalP"/>
    </source>
</evidence>
<name>A0A4Y7QGE5_9AGAM</name>
<dbReference type="OrthoDB" id="2685560at2759"/>
<accession>A0A4Y7QGE5</accession>
<dbReference type="SUPFAM" id="SSF54897">
    <property type="entry name" value="Protease propeptides/inhibitors"/>
    <property type="match status" value="1"/>
</dbReference>
<feature type="domain" description="Peptidase S53 activation" evidence="2">
    <location>
        <begin position="39"/>
        <end position="168"/>
    </location>
</feature>
<dbReference type="AlphaFoldDB" id="A0A4Y7QGE5"/>
<reference evidence="3 4" key="1">
    <citation type="submission" date="2018-06" db="EMBL/GenBank/DDBJ databases">
        <title>A transcriptomic atlas of mushroom development highlights an independent origin of complex multicellularity.</title>
        <authorList>
            <consortium name="DOE Joint Genome Institute"/>
            <person name="Krizsan K."/>
            <person name="Almasi E."/>
            <person name="Merenyi Z."/>
            <person name="Sahu N."/>
            <person name="Viragh M."/>
            <person name="Koszo T."/>
            <person name="Mondo S."/>
            <person name="Kiss B."/>
            <person name="Balint B."/>
            <person name="Kues U."/>
            <person name="Barry K."/>
            <person name="Hegedus J.C."/>
            <person name="Henrissat B."/>
            <person name="Johnson J."/>
            <person name="Lipzen A."/>
            <person name="Ohm R."/>
            <person name="Nagy I."/>
            <person name="Pangilinan J."/>
            <person name="Yan J."/>
            <person name="Xiong Y."/>
            <person name="Grigoriev I.V."/>
            <person name="Hibbett D.S."/>
            <person name="Nagy L.G."/>
        </authorList>
    </citation>
    <scope>NUCLEOTIDE SEQUENCE [LARGE SCALE GENOMIC DNA]</scope>
    <source>
        <strain evidence="3 4">SZMC22713</strain>
    </source>
</reference>
<sequence length="172" mass="19153">MGYLHILFAFGLLISGLSRAQSAPFPPNHLDELAVAYELEGWGISGSPPPDLRVDFRLVLRGSESPLALNDLSESSTKFLDDGRQYEHGEILDQWFGAHGVVGTVTFSPSKNWISVNAPVNLVEKLLHTKFYLWTHAETGDTVVRALRYTIPDALRADVESIQPPAMFRSFR</sequence>
<dbReference type="GO" id="GO:0008236">
    <property type="term" value="F:serine-type peptidase activity"/>
    <property type="evidence" value="ECO:0007669"/>
    <property type="project" value="InterPro"/>
</dbReference>
<evidence type="ECO:0000313" key="4">
    <source>
        <dbReference type="Proteomes" id="UP000294933"/>
    </source>
</evidence>
<organism evidence="3 4">
    <name type="scientific">Rickenella mellea</name>
    <dbReference type="NCBI Taxonomy" id="50990"/>
    <lineage>
        <taxon>Eukaryota</taxon>
        <taxon>Fungi</taxon>
        <taxon>Dikarya</taxon>
        <taxon>Basidiomycota</taxon>
        <taxon>Agaricomycotina</taxon>
        <taxon>Agaricomycetes</taxon>
        <taxon>Hymenochaetales</taxon>
        <taxon>Rickenellaceae</taxon>
        <taxon>Rickenella</taxon>
    </lineage>
</organism>
<gene>
    <name evidence="3" type="ORF">BD410DRAFT_800866</name>
</gene>
<protein>
    <recommendedName>
        <fullName evidence="2">Peptidase S53 activation domain-containing protein</fullName>
    </recommendedName>
</protein>
<dbReference type="EMBL" id="ML170162">
    <property type="protein sequence ID" value="TDL26321.1"/>
    <property type="molecule type" value="Genomic_DNA"/>
</dbReference>
<dbReference type="Proteomes" id="UP000294933">
    <property type="component" value="Unassembled WGS sequence"/>
</dbReference>
<dbReference type="Pfam" id="PF09286">
    <property type="entry name" value="Pro-kuma_activ"/>
    <property type="match status" value="1"/>
</dbReference>
<proteinExistence type="predicted"/>
<feature type="signal peptide" evidence="1">
    <location>
        <begin position="1"/>
        <end position="22"/>
    </location>
</feature>
<dbReference type="InterPro" id="IPR015366">
    <property type="entry name" value="S53_propep"/>
</dbReference>
<keyword evidence="1" id="KW-0732">Signal</keyword>
<feature type="chain" id="PRO_5021272836" description="Peptidase S53 activation domain-containing protein" evidence="1">
    <location>
        <begin position="23"/>
        <end position="172"/>
    </location>
</feature>
<dbReference type="STRING" id="50990.A0A4Y7QGE5"/>
<evidence type="ECO:0000313" key="3">
    <source>
        <dbReference type="EMBL" id="TDL26321.1"/>
    </source>
</evidence>
<dbReference type="SMART" id="SM00944">
    <property type="entry name" value="Pro-kuma_activ"/>
    <property type="match status" value="1"/>
</dbReference>